<evidence type="ECO:0000313" key="12">
    <source>
        <dbReference type="Proteomes" id="UP000027586"/>
    </source>
</evidence>
<evidence type="ECO:0000256" key="8">
    <source>
        <dbReference type="ARBA" id="ARBA00023002"/>
    </source>
</evidence>
<keyword evidence="4" id="KW-0812">Transmembrane</keyword>
<keyword evidence="8" id="KW-0560">Oxidoreductase</keyword>
<organism evidence="11 12">
    <name type="scientific">Lichtheimia corymbifera JMRC:FSU:9682</name>
    <dbReference type="NCBI Taxonomy" id="1263082"/>
    <lineage>
        <taxon>Eukaryota</taxon>
        <taxon>Fungi</taxon>
        <taxon>Fungi incertae sedis</taxon>
        <taxon>Mucoromycota</taxon>
        <taxon>Mucoromycotina</taxon>
        <taxon>Mucoromycetes</taxon>
        <taxon>Mucorales</taxon>
        <taxon>Lichtheimiaceae</taxon>
        <taxon>Lichtheimia</taxon>
    </lineage>
</organism>
<dbReference type="GO" id="GO:0006123">
    <property type="term" value="P:mitochondrial electron transport, cytochrome c to oxygen"/>
    <property type="evidence" value="ECO:0007669"/>
    <property type="project" value="InterPro"/>
</dbReference>
<accession>A0A068RKM3</accession>
<sequence>MIARRVWMAASTAVRGRRNASTIALQDLKTRWPAMSTTEQNTIAKELEEVQKQDWNVMSTEDKKAAYYIAFGEHGPRTPVVQPGDHTKVAGGVVAVVTTAATLFYILDANGQEKPMTTTREWEEATNELFKRDKINPITGIASEGYKGKGYVTHK</sequence>
<dbReference type="VEuPathDB" id="FungiDB:LCOR_02429.1"/>
<dbReference type="Gene3D" id="1.10.442.10">
    <property type="entry name" value="Cytochrome c oxidase subunit IV"/>
    <property type="match status" value="1"/>
</dbReference>
<keyword evidence="10" id="KW-0472">Membrane</keyword>
<keyword evidence="7" id="KW-1133">Transmembrane helix</keyword>
<evidence type="ECO:0000313" key="11">
    <source>
        <dbReference type="EMBL" id="CDH50728.1"/>
    </source>
</evidence>
<dbReference type="PANTHER" id="PTHR10707:SF10">
    <property type="entry name" value="CYTOCHROME C OXIDASE SUBUNIT 4"/>
    <property type="match status" value="1"/>
</dbReference>
<evidence type="ECO:0000256" key="6">
    <source>
        <dbReference type="ARBA" id="ARBA00022946"/>
    </source>
</evidence>
<dbReference type="OrthoDB" id="186013at2759"/>
<reference evidence="11" key="1">
    <citation type="submission" date="2013-08" db="EMBL/GenBank/DDBJ databases">
        <title>Gene expansion shapes genome architecture in the human pathogen Lichtheimia corymbifera: an evolutionary genomics analysis in the ancient terrestrial Mucorales (Mucoromycotina).</title>
        <authorList>
            <person name="Schwartze V.U."/>
            <person name="Winter S."/>
            <person name="Shelest E."/>
            <person name="Marcet-Houben M."/>
            <person name="Horn F."/>
            <person name="Wehner S."/>
            <person name="Hoffmann K."/>
            <person name="Riege K."/>
            <person name="Sammeth M."/>
            <person name="Nowrousian M."/>
            <person name="Valiante V."/>
            <person name="Linde J."/>
            <person name="Jacobsen I.D."/>
            <person name="Marz M."/>
            <person name="Brakhage A.A."/>
            <person name="Gabaldon T."/>
            <person name="Bocker S."/>
            <person name="Voigt K."/>
        </authorList>
    </citation>
    <scope>NUCLEOTIDE SEQUENCE [LARGE SCALE GENOMIC DNA]</scope>
    <source>
        <strain evidence="11">FSU 9682</strain>
    </source>
</reference>
<dbReference type="Pfam" id="PF02936">
    <property type="entry name" value="COX4"/>
    <property type="match status" value="1"/>
</dbReference>
<keyword evidence="5" id="KW-0999">Mitochondrion inner membrane</keyword>
<comment type="similarity">
    <text evidence="3">Belongs to the cytochrome c oxidase IV family.</text>
</comment>
<name>A0A068RKM3_9FUNG</name>
<evidence type="ECO:0000256" key="5">
    <source>
        <dbReference type="ARBA" id="ARBA00022792"/>
    </source>
</evidence>
<evidence type="ECO:0000256" key="1">
    <source>
        <dbReference type="ARBA" id="ARBA00004434"/>
    </source>
</evidence>
<dbReference type="InterPro" id="IPR004203">
    <property type="entry name" value="Cyt_c_oxidase_su4_fam"/>
</dbReference>
<dbReference type="PANTHER" id="PTHR10707">
    <property type="entry name" value="CYTOCHROME C OXIDASE SUBUNIT IV"/>
    <property type="match status" value="1"/>
</dbReference>
<keyword evidence="12" id="KW-1185">Reference proteome</keyword>
<comment type="caution">
    <text evidence="11">The sequence shown here is derived from an EMBL/GenBank/DDBJ whole genome shotgun (WGS) entry which is preliminary data.</text>
</comment>
<dbReference type="InterPro" id="IPR036639">
    <property type="entry name" value="Cyt_c_oxidase_su4_sf"/>
</dbReference>
<dbReference type="STRING" id="1263082.A0A068RKM3"/>
<proteinExistence type="inferred from homology"/>
<dbReference type="AlphaFoldDB" id="A0A068RKM3"/>
<comment type="subcellular location">
    <subcellularLocation>
        <location evidence="1">Mitochondrion inner membrane</location>
        <topology evidence="1">Single-pass membrane protein</topology>
    </subcellularLocation>
</comment>
<keyword evidence="9" id="KW-0496">Mitochondrion</keyword>
<dbReference type="GO" id="GO:0045277">
    <property type="term" value="C:respiratory chain complex IV"/>
    <property type="evidence" value="ECO:0007669"/>
    <property type="project" value="InterPro"/>
</dbReference>
<dbReference type="GO" id="GO:0005743">
    <property type="term" value="C:mitochondrial inner membrane"/>
    <property type="evidence" value="ECO:0007669"/>
    <property type="project" value="UniProtKB-SubCell"/>
</dbReference>
<dbReference type="EMBL" id="CBTN010000007">
    <property type="protein sequence ID" value="CDH50728.1"/>
    <property type="molecule type" value="Genomic_DNA"/>
</dbReference>
<evidence type="ECO:0000256" key="10">
    <source>
        <dbReference type="ARBA" id="ARBA00023136"/>
    </source>
</evidence>
<dbReference type="Proteomes" id="UP000027586">
    <property type="component" value="Unassembled WGS sequence"/>
</dbReference>
<evidence type="ECO:0000256" key="4">
    <source>
        <dbReference type="ARBA" id="ARBA00022692"/>
    </source>
</evidence>
<evidence type="ECO:0000256" key="7">
    <source>
        <dbReference type="ARBA" id="ARBA00022989"/>
    </source>
</evidence>
<gene>
    <name evidence="11" type="ORF">LCOR_02429.1</name>
</gene>
<evidence type="ECO:0000256" key="9">
    <source>
        <dbReference type="ARBA" id="ARBA00023128"/>
    </source>
</evidence>
<protein>
    <submittedName>
        <fullName evidence="11">Cytochrome c oxidase subunit iv</fullName>
    </submittedName>
</protein>
<dbReference type="GO" id="GO:0016491">
    <property type="term" value="F:oxidoreductase activity"/>
    <property type="evidence" value="ECO:0007669"/>
    <property type="project" value="UniProtKB-KW"/>
</dbReference>
<dbReference type="FunFam" id="1.10.442.10:FF:000002">
    <property type="entry name" value="Cytochrome c oxidase subunit V"/>
    <property type="match status" value="1"/>
</dbReference>
<dbReference type="SUPFAM" id="SSF81406">
    <property type="entry name" value="Mitochondrial cytochrome c oxidase subunit IV"/>
    <property type="match status" value="1"/>
</dbReference>
<keyword evidence="6" id="KW-0809">Transit peptide</keyword>
<comment type="pathway">
    <text evidence="2">Energy metabolism; oxidative phosphorylation.</text>
</comment>
<evidence type="ECO:0000256" key="2">
    <source>
        <dbReference type="ARBA" id="ARBA00004673"/>
    </source>
</evidence>
<evidence type="ECO:0000256" key="3">
    <source>
        <dbReference type="ARBA" id="ARBA00008135"/>
    </source>
</evidence>